<name>A0A2Z6RMW4_9GLOM</name>
<reference evidence="2 3" key="1">
    <citation type="submission" date="2017-11" db="EMBL/GenBank/DDBJ databases">
        <title>The genome of Rhizophagus clarus HR1 reveals common genetic basis of auxotrophy among arbuscular mycorrhizal fungi.</title>
        <authorList>
            <person name="Kobayashi Y."/>
        </authorList>
    </citation>
    <scope>NUCLEOTIDE SEQUENCE [LARGE SCALE GENOMIC DNA]</scope>
    <source>
        <strain evidence="2 3">HR1</strain>
    </source>
</reference>
<feature type="compositionally biased region" description="Low complexity" evidence="1">
    <location>
        <begin position="59"/>
        <end position="75"/>
    </location>
</feature>
<evidence type="ECO:0000313" key="3">
    <source>
        <dbReference type="Proteomes" id="UP000247702"/>
    </source>
</evidence>
<evidence type="ECO:0000313" key="2">
    <source>
        <dbReference type="EMBL" id="GBB97951.1"/>
    </source>
</evidence>
<dbReference type="EMBL" id="BEXD01002336">
    <property type="protein sequence ID" value="GBB97951.1"/>
    <property type="molecule type" value="Genomic_DNA"/>
</dbReference>
<evidence type="ECO:0000256" key="1">
    <source>
        <dbReference type="SAM" id="MobiDB-lite"/>
    </source>
</evidence>
<feature type="region of interest" description="Disordered" evidence="1">
    <location>
        <begin position="44"/>
        <end position="90"/>
    </location>
</feature>
<feature type="compositionally biased region" description="Polar residues" evidence="1">
    <location>
        <begin position="44"/>
        <end position="53"/>
    </location>
</feature>
<sequence>MIYKSLKSPILLWFIGDSHHNKSNKIHDLHLIMIQYQKITDVTNNEDANTNNGKDAEINSNEDANTNDNNDVNTNNDEDDNINNEKMLVL</sequence>
<protein>
    <submittedName>
        <fullName evidence="2">Uncharacterized protein</fullName>
    </submittedName>
</protein>
<comment type="caution">
    <text evidence="2">The sequence shown here is derived from an EMBL/GenBank/DDBJ whole genome shotgun (WGS) entry which is preliminary data.</text>
</comment>
<organism evidence="2 3">
    <name type="scientific">Rhizophagus clarus</name>
    <dbReference type="NCBI Taxonomy" id="94130"/>
    <lineage>
        <taxon>Eukaryota</taxon>
        <taxon>Fungi</taxon>
        <taxon>Fungi incertae sedis</taxon>
        <taxon>Mucoromycota</taxon>
        <taxon>Glomeromycotina</taxon>
        <taxon>Glomeromycetes</taxon>
        <taxon>Glomerales</taxon>
        <taxon>Glomeraceae</taxon>
        <taxon>Rhizophagus</taxon>
    </lineage>
</organism>
<gene>
    <name evidence="2" type="ORF">RclHR1_03100013</name>
</gene>
<dbReference type="STRING" id="94130.A0A2Z6RMW4"/>
<accession>A0A2Z6RMW4</accession>
<proteinExistence type="predicted"/>
<dbReference type="Proteomes" id="UP000247702">
    <property type="component" value="Unassembled WGS sequence"/>
</dbReference>
<keyword evidence="3" id="KW-1185">Reference proteome</keyword>
<dbReference type="AlphaFoldDB" id="A0A2Z6RMW4"/>